<feature type="coiled-coil region" evidence="18">
    <location>
        <begin position="591"/>
        <end position="618"/>
    </location>
</feature>
<evidence type="ECO:0000256" key="6">
    <source>
        <dbReference type="ARBA" id="ARBA00022737"/>
    </source>
</evidence>
<feature type="region of interest" description="Disordered" evidence="19">
    <location>
        <begin position="399"/>
        <end position="468"/>
    </location>
</feature>
<organism evidence="21 22">
    <name type="scientific">Electrophorus voltai</name>
    <dbReference type="NCBI Taxonomy" id="2609070"/>
    <lineage>
        <taxon>Eukaryota</taxon>
        <taxon>Metazoa</taxon>
        <taxon>Chordata</taxon>
        <taxon>Craniata</taxon>
        <taxon>Vertebrata</taxon>
        <taxon>Euteleostomi</taxon>
        <taxon>Actinopterygii</taxon>
        <taxon>Neopterygii</taxon>
        <taxon>Teleostei</taxon>
        <taxon>Ostariophysi</taxon>
        <taxon>Gymnotiformes</taxon>
        <taxon>Gymnotoidei</taxon>
        <taxon>Gymnotidae</taxon>
        <taxon>Electrophorus</taxon>
    </lineage>
</organism>
<feature type="compositionally biased region" description="Acidic residues" evidence="19">
    <location>
        <begin position="849"/>
        <end position="859"/>
    </location>
</feature>
<evidence type="ECO:0000256" key="17">
    <source>
        <dbReference type="PROSITE-ProRule" id="PRU01161"/>
    </source>
</evidence>
<dbReference type="PANTHER" id="PTHR24179:SF32">
    <property type="entry name" value="PROTEIN PHOSPHATASE 1 REGULATORY SUBUNIT"/>
    <property type="match status" value="1"/>
</dbReference>
<keyword evidence="22" id="KW-1185">Reference proteome</keyword>
<evidence type="ECO:0000256" key="8">
    <source>
        <dbReference type="ARBA" id="ARBA00023043"/>
    </source>
</evidence>
<dbReference type="InterPro" id="IPR002641">
    <property type="entry name" value="PNPLA_dom"/>
</dbReference>
<dbReference type="PROSITE" id="PS50297">
    <property type="entry name" value="ANK_REP_REGION"/>
    <property type="match status" value="4"/>
</dbReference>
<comment type="function">
    <text evidence="12">Regulates myosin phosphatase activity. Augments Ca(2+) sensitivity of the contractile apparatus.</text>
</comment>
<dbReference type="SUPFAM" id="SSF52151">
    <property type="entry name" value="FabD/lysophospholipase-like"/>
    <property type="match status" value="1"/>
</dbReference>
<evidence type="ECO:0000256" key="14">
    <source>
        <dbReference type="ARBA" id="ARBA00072757"/>
    </source>
</evidence>
<dbReference type="EC" id="3.1.1.3" evidence="3"/>
<dbReference type="Gene3D" id="6.10.140.390">
    <property type="match status" value="1"/>
</dbReference>
<feature type="compositionally biased region" description="Polar residues" evidence="19">
    <location>
        <begin position="1118"/>
        <end position="1127"/>
    </location>
</feature>
<feature type="domain" description="PNPLA" evidence="20">
    <location>
        <begin position="1"/>
        <end position="116"/>
    </location>
</feature>
<feature type="compositionally biased region" description="Basic and acidic residues" evidence="19">
    <location>
        <begin position="1004"/>
        <end position="1013"/>
    </location>
</feature>
<comment type="catalytic activity">
    <reaction evidence="11">
        <text>a 1,2-diacyl-sn-glycero-3-phosphocholine + H2O = a 1-acyl-sn-glycero-3-phosphocholine + a fatty acid + H(+)</text>
        <dbReference type="Rhea" id="RHEA:15801"/>
        <dbReference type="ChEBI" id="CHEBI:15377"/>
        <dbReference type="ChEBI" id="CHEBI:15378"/>
        <dbReference type="ChEBI" id="CHEBI:28868"/>
        <dbReference type="ChEBI" id="CHEBI:57643"/>
        <dbReference type="ChEBI" id="CHEBI:58168"/>
        <dbReference type="EC" id="3.1.1.4"/>
    </reaction>
    <physiologicalReaction direction="left-to-right" evidence="11">
        <dbReference type="Rhea" id="RHEA:15802"/>
    </physiologicalReaction>
</comment>
<evidence type="ECO:0000259" key="20">
    <source>
        <dbReference type="PROSITE" id="PS51635"/>
    </source>
</evidence>
<feature type="coiled-coil region" evidence="18">
    <location>
        <begin position="712"/>
        <end position="739"/>
    </location>
</feature>
<name>A0AAD9DNW1_9TELE</name>
<dbReference type="GO" id="GO:0005856">
    <property type="term" value="C:cytoskeleton"/>
    <property type="evidence" value="ECO:0007669"/>
    <property type="project" value="UniProtKB-SubCell"/>
</dbReference>
<dbReference type="EC" id="3.1.1.4" evidence="2"/>
<feature type="compositionally biased region" description="Basic and acidic residues" evidence="19">
    <location>
        <begin position="1141"/>
        <end position="1150"/>
    </location>
</feature>
<sequence length="1408" mass="155465">ATGAQIIDVAKEARKRFLGPMHPSFNVVKIMRTLLLRMLPPDAYSKATGKLGISLTRVTDGENVLVSHFSCNEELVQACVCSTFIPVYSGLIPPTFQGVRYVDGGISDNLPQYELKNTITVSPFSGESDICPRDASSTNLHELRFTNTSIQFTLSNLYRVSRALFPPDALVMKTMCEQGYKDALRFLKKNGLLQFRCPHRPLHNSDEEAKQNIENEDGEERQREELVPDAPSSVEDHIFEHLPPQLHRALVEACRERESPLKSLSNMFPIRMLSTILLPYTLPLESALSQSIRLLEWLPDVQEDVGWIKEQTVKVLKYVLHHASRSVSQQVSARLSNQLPLRHSQSAPAASSAASLLPGWVSGGSSSMLDAIQRLEQYQRQLFVGLACINLDLRGSFCSGPTSPSSTSTSTHPAAQEEMDEGLTMRPRPRKMAATDRSRSEAAKQRRQDQLQRWQGSETDLTGAEVRSPSLGLGGRRAKVRFAQGAVFMAACSAGDREEVAELLRQGADINHANIDGLTALHQACIDENAEMVQFLVESGSDVNRGDNEGWTPLHAAASCGFIQIAKYLIEHGAQVGAVNSEGELPLDVAMEDAMERLLKAEIKKQGLDVERARKEEEQVMLQDSRAVLAGTGSLTPHPNTKATALHVASAKGYIEVLKVLLQCGLDVESRDCDGWTPLHAAAHWGQEDACTLLVEHMCDMNAINNVGQTALDVADENLVDTLEELQKKQNAMRTEKKKIQLPVIETSSPTSMAPARPRRYPPPKRWLSAVFRMRFSPARASQSGAPSCMHARRTSISRMSSKEKITLHEREKHPPPALQTPPTEEEEEEPNTQNRPTAAPKASSSSSSEEESESESDAESEKAKTRELINNLNNRRNNPTPLATATATSTAVNQVKKVLCLCTLDTAGQASSSCRRSQTRLCPELGLLAAPHSHTECSANTQTEPVRAAVSEAPGSWRTSLRKAGSSVALGSSGASDVGVEALRGPDSAAAMTRSASSPKLSSHNDTKEPRLARVQPTPSRRLFSVGDTNTSTNPTSDSSSSWLSRSSSYTRRPNNQYGSEPAAQNPSLPRSSSYGRKLDDPSMTSVTSQVTSGLSRLNNIVAQRLAQDQTEKKESVSTTTATTGEQESKQRRKSYLTPVRDEEAEAQRKARSRHARQSRRSTQGVTLTDLQEAEKTIKTEIKGKEGKREEEKDARQKKGEDGEVSWRSRIANLQKSDLLGLTHPPGAPRPADRRDMEDSIADSEERARERRRARARRRERAGENEDNEPSAEEESSGQDLQTDRHASSRSSLTNDRVMAGGSGTKDYKKLFEEISRENSQLQSQLQDTQRTVSVTRMELEKATQRQERFSDCSALLELEKKERMMLQRRAAELEEELKVLGDLRADNQRLKDENGALIRVISKLSK</sequence>
<dbReference type="FunFam" id="1.25.40.20:FF:000007">
    <property type="entry name" value="Phosphatase 1 regulatory subunit 12A"/>
    <property type="match status" value="1"/>
</dbReference>
<evidence type="ECO:0000256" key="16">
    <source>
        <dbReference type="PROSITE-ProRule" id="PRU00023"/>
    </source>
</evidence>
<proteinExistence type="predicted"/>
<dbReference type="Gene3D" id="6.10.250.1820">
    <property type="match status" value="1"/>
</dbReference>
<comment type="caution">
    <text evidence="21">The sequence shown here is derived from an EMBL/GenBank/DDBJ whole genome shotgun (WGS) entry which is preliminary data.</text>
</comment>
<feature type="repeat" description="ANK" evidence="16">
    <location>
        <begin position="549"/>
        <end position="581"/>
    </location>
</feature>
<dbReference type="Proteomes" id="UP001239994">
    <property type="component" value="Unassembled WGS sequence"/>
</dbReference>
<feature type="compositionally biased region" description="Low complexity" evidence="19">
    <location>
        <begin position="832"/>
        <end position="848"/>
    </location>
</feature>
<evidence type="ECO:0000256" key="2">
    <source>
        <dbReference type="ARBA" id="ARBA00013278"/>
    </source>
</evidence>
<feature type="compositionally biased region" description="Acidic residues" evidence="19">
    <location>
        <begin position="1266"/>
        <end position="1278"/>
    </location>
</feature>
<dbReference type="InterPro" id="IPR031775">
    <property type="entry name" value="PRKG1_interact"/>
</dbReference>
<keyword evidence="8 16" id="KW-0040">ANK repeat</keyword>
<dbReference type="GO" id="GO:0019208">
    <property type="term" value="F:phosphatase regulator activity"/>
    <property type="evidence" value="ECO:0007669"/>
    <property type="project" value="TreeGrafter"/>
</dbReference>
<dbReference type="FunFam" id="3.40.1090.10:FF:000003">
    <property type="entry name" value="Patatin-like phospholipase domain-containing protein 2"/>
    <property type="match status" value="1"/>
</dbReference>
<dbReference type="GO" id="GO:0004623">
    <property type="term" value="F:phospholipase A2 activity"/>
    <property type="evidence" value="ECO:0007669"/>
    <property type="project" value="UniProtKB-EC"/>
</dbReference>
<feature type="region of interest" description="Disordered" evidence="19">
    <location>
        <begin position="779"/>
        <end position="866"/>
    </location>
</feature>
<keyword evidence="6" id="KW-0677">Repeat</keyword>
<dbReference type="GO" id="GO:0019901">
    <property type="term" value="F:protein kinase binding"/>
    <property type="evidence" value="ECO:0007669"/>
    <property type="project" value="InterPro"/>
</dbReference>
<keyword evidence="10" id="KW-0206">Cytoskeleton</keyword>
<keyword evidence="9" id="KW-0443">Lipid metabolism</keyword>
<dbReference type="PANTHER" id="PTHR24179">
    <property type="entry name" value="PROTEIN PHOSPHATASE 1 REGULATORY SUBUNIT 12"/>
    <property type="match status" value="1"/>
</dbReference>
<feature type="coiled-coil region" evidence="18">
    <location>
        <begin position="1313"/>
        <end position="1395"/>
    </location>
</feature>
<dbReference type="Gene3D" id="3.40.1090.10">
    <property type="entry name" value="Cytosolic phospholipase A2 catalytic domain"/>
    <property type="match status" value="1"/>
</dbReference>
<dbReference type="InterPro" id="IPR036770">
    <property type="entry name" value="Ankyrin_rpt-contain_sf"/>
</dbReference>
<evidence type="ECO:0000256" key="7">
    <source>
        <dbReference type="ARBA" id="ARBA00022801"/>
    </source>
</evidence>
<evidence type="ECO:0000256" key="18">
    <source>
        <dbReference type="SAM" id="Coils"/>
    </source>
</evidence>
<dbReference type="GO" id="GO:0004806">
    <property type="term" value="F:triacylglycerol lipase activity"/>
    <property type="evidence" value="ECO:0007669"/>
    <property type="project" value="UniProtKB-EC"/>
</dbReference>
<feature type="repeat" description="ANK" evidence="16">
    <location>
        <begin position="674"/>
        <end position="706"/>
    </location>
</feature>
<keyword evidence="5" id="KW-0597">Phosphoprotein</keyword>
<dbReference type="GO" id="GO:0004857">
    <property type="term" value="F:enzyme inhibitor activity"/>
    <property type="evidence" value="ECO:0007669"/>
    <property type="project" value="TreeGrafter"/>
</dbReference>
<evidence type="ECO:0000256" key="4">
    <source>
        <dbReference type="ARBA" id="ARBA00022490"/>
    </source>
</evidence>
<evidence type="ECO:0000256" key="12">
    <source>
        <dbReference type="ARBA" id="ARBA00059024"/>
    </source>
</evidence>
<dbReference type="InterPro" id="IPR016035">
    <property type="entry name" value="Acyl_Trfase/lysoPLipase"/>
</dbReference>
<evidence type="ECO:0000256" key="15">
    <source>
        <dbReference type="ARBA" id="ARBA00083252"/>
    </source>
</evidence>
<dbReference type="InterPro" id="IPR051226">
    <property type="entry name" value="PP1_Regulatory_Subunit"/>
</dbReference>
<keyword evidence="4" id="KW-0963">Cytoplasm</keyword>
<dbReference type="Pfam" id="PF12796">
    <property type="entry name" value="Ank_2"/>
    <property type="match status" value="2"/>
</dbReference>
<dbReference type="GO" id="GO:0006629">
    <property type="term" value="P:lipid metabolic process"/>
    <property type="evidence" value="ECO:0007669"/>
    <property type="project" value="UniProtKB-KW"/>
</dbReference>
<feature type="compositionally biased region" description="Basic and acidic residues" evidence="19">
    <location>
        <begin position="203"/>
        <end position="213"/>
    </location>
</feature>
<evidence type="ECO:0000256" key="5">
    <source>
        <dbReference type="ARBA" id="ARBA00022553"/>
    </source>
</evidence>
<dbReference type="Gene3D" id="1.25.40.20">
    <property type="entry name" value="Ankyrin repeat-containing domain"/>
    <property type="match status" value="2"/>
</dbReference>
<comment type="subcellular location">
    <subcellularLocation>
        <location evidence="1">Cytoplasm</location>
        <location evidence="1">Cytoskeleton</location>
    </subcellularLocation>
</comment>
<accession>A0AAD9DNW1</accession>
<feature type="compositionally biased region" description="Basic and acidic residues" evidence="19">
    <location>
        <begin position="1232"/>
        <end position="1250"/>
    </location>
</feature>
<dbReference type="EMBL" id="JAROKS010000022">
    <property type="protein sequence ID" value="KAK1789675.1"/>
    <property type="molecule type" value="Genomic_DNA"/>
</dbReference>
<feature type="compositionally biased region" description="Polar residues" evidence="19">
    <location>
        <begin position="451"/>
        <end position="460"/>
    </location>
</feature>
<protein>
    <recommendedName>
        <fullName evidence="14">Protein phosphatase 1 regulatory subunit 12B</fullName>
        <ecNumber evidence="3">3.1.1.3</ecNumber>
        <ecNumber evidence="2">3.1.1.4</ecNumber>
    </recommendedName>
    <alternativeName>
        <fullName evidence="15">Myosin phosphatase-targeting subunit 2</fullName>
    </alternativeName>
</protein>
<comment type="subunit">
    <text evidence="13">PP1 comprises a catalytic subunit, PPP1CA, PPP1CB or PPP1CC, and one or several targeting or regulatory subunits. PPP1R12B mediates binding to myosin. Isoform 3 and isoform 4 bind PPP1R12A, but not isoform 1 of PPP1R12B itself. Binds IL16.</text>
</comment>
<feature type="compositionally biased region" description="Basic residues" evidence="19">
    <location>
        <begin position="1151"/>
        <end position="1161"/>
    </location>
</feature>
<evidence type="ECO:0000256" key="19">
    <source>
        <dbReference type="SAM" id="MobiDB-lite"/>
    </source>
</evidence>
<evidence type="ECO:0000256" key="13">
    <source>
        <dbReference type="ARBA" id="ARBA00065548"/>
    </source>
</evidence>
<evidence type="ECO:0000313" key="21">
    <source>
        <dbReference type="EMBL" id="KAK1789675.1"/>
    </source>
</evidence>
<dbReference type="SMART" id="SM00248">
    <property type="entry name" value="ANK"/>
    <property type="match status" value="6"/>
</dbReference>
<dbReference type="InterPro" id="IPR002110">
    <property type="entry name" value="Ankyrin_rpt"/>
</dbReference>
<feature type="compositionally biased region" description="Polar residues" evidence="19">
    <location>
        <begin position="1053"/>
        <end position="1076"/>
    </location>
</feature>
<comment type="caution">
    <text evidence="17">Lacks conserved residue(s) required for the propagation of feature annotation.</text>
</comment>
<evidence type="ECO:0000256" key="11">
    <source>
        <dbReference type="ARBA" id="ARBA00023422"/>
    </source>
</evidence>
<dbReference type="PROSITE" id="PS51635">
    <property type="entry name" value="PNPLA"/>
    <property type="match status" value="1"/>
</dbReference>
<feature type="short sequence motif" description="DGA/G" evidence="17">
    <location>
        <begin position="103"/>
        <end position="105"/>
    </location>
</feature>
<feature type="region of interest" description="Disordered" evidence="19">
    <location>
        <begin position="1107"/>
        <end position="1306"/>
    </location>
</feature>
<keyword evidence="18" id="KW-0175">Coiled coil</keyword>
<evidence type="ECO:0000313" key="22">
    <source>
        <dbReference type="Proteomes" id="UP001239994"/>
    </source>
</evidence>
<dbReference type="GO" id="GO:0005737">
    <property type="term" value="C:cytoplasm"/>
    <property type="evidence" value="ECO:0007669"/>
    <property type="project" value="TreeGrafter"/>
</dbReference>
<evidence type="ECO:0000256" key="9">
    <source>
        <dbReference type="ARBA" id="ARBA00023098"/>
    </source>
</evidence>
<feature type="compositionally biased region" description="Basic and acidic residues" evidence="19">
    <location>
        <begin position="433"/>
        <end position="450"/>
    </location>
</feature>
<dbReference type="Pfam" id="PF01734">
    <property type="entry name" value="Patatin"/>
    <property type="match status" value="1"/>
</dbReference>
<evidence type="ECO:0000256" key="10">
    <source>
        <dbReference type="ARBA" id="ARBA00023212"/>
    </source>
</evidence>
<feature type="region of interest" description="Disordered" evidence="19">
    <location>
        <begin position="989"/>
        <end position="1094"/>
    </location>
</feature>
<keyword evidence="7" id="KW-0378">Hydrolase</keyword>
<dbReference type="Pfam" id="PF15898">
    <property type="entry name" value="PRKG1_interact"/>
    <property type="match status" value="1"/>
</dbReference>
<dbReference type="PROSITE" id="PS50088">
    <property type="entry name" value="ANK_REPEAT"/>
    <property type="match status" value="4"/>
</dbReference>
<dbReference type="FunFam" id="1.25.40.20:FF:000004">
    <property type="entry name" value="Phosphatase 1 regulatory subunit 12A"/>
    <property type="match status" value="1"/>
</dbReference>
<feature type="compositionally biased region" description="Basic residues" evidence="19">
    <location>
        <begin position="1251"/>
        <end position="1261"/>
    </location>
</feature>
<feature type="compositionally biased region" description="Basic and acidic residues" evidence="19">
    <location>
        <begin position="1174"/>
        <end position="1208"/>
    </location>
</feature>
<feature type="compositionally biased region" description="Polar residues" evidence="19">
    <location>
        <begin position="1084"/>
        <end position="1094"/>
    </location>
</feature>
<feature type="repeat" description="ANK" evidence="16">
    <location>
        <begin position="516"/>
        <end position="548"/>
    </location>
</feature>
<feature type="non-terminal residue" evidence="21">
    <location>
        <position position="1"/>
    </location>
</feature>
<feature type="compositionally biased region" description="Low complexity" evidence="19">
    <location>
        <begin position="1030"/>
        <end position="1052"/>
    </location>
</feature>
<feature type="compositionally biased region" description="Low complexity" evidence="19">
    <location>
        <begin position="401"/>
        <end position="411"/>
    </location>
</feature>
<gene>
    <name evidence="21" type="ORF">P4O66_015576</name>
</gene>
<evidence type="ECO:0000256" key="1">
    <source>
        <dbReference type="ARBA" id="ARBA00004245"/>
    </source>
</evidence>
<reference evidence="21" key="1">
    <citation type="submission" date="2023-03" db="EMBL/GenBank/DDBJ databases">
        <title>Electrophorus voltai genome.</title>
        <authorList>
            <person name="Bian C."/>
        </authorList>
    </citation>
    <scope>NUCLEOTIDE SEQUENCE</scope>
    <source>
        <strain evidence="21">CB-2022</strain>
        <tissue evidence="21">Muscle</tissue>
    </source>
</reference>
<feature type="compositionally biased region" description="Basic and acidic residues" evidence="19">
    <location>
        <begin position="801"/>
        <end position="815"/>
    </location>
</feature>
<feature type="region of interest" description="Disordered" evidence="19">
    <location>
        <begin position="200"/>
        <end position="230"/>
    </location>
</feature>
<evidence type="ECO:0000256" key="3">
    <source>
        <dbReference type="ARBA" id="ARBA00013279"/>
    </source>
</evidence>
<dbReference type="SUPFAM" id="SSF48403">
    <property type="entry name" value="Ankyrin repeat"/>
    <property type="match status" value="1"/>
</dbReference>
<feature type="repeat" description="ANK" evidence="16">
    <location>
        <begin position="641"/>
        <end position="673"/>
    </location>
</feature>